<name>A0A645FX97_9ZZZZ</name>
<organism evidence="1">
    <name type="scientific">bioreactor metagenome</name>
    <dbReference type="NCBI Taxonomy" id="1076179"/>
    <lineage>
        <taxon>unclassified sequences</taxon>
        <taxon>metagenomes</taxon>
        <taxon>ecological metagenomes</taxon>
    </lineage>
</organism>
<dbReference type="EMBL" id="VSSQ01066665">
    <property type="protein sequence ID" value="MPN19158.1"/>
    <property type="molecule type" value="Genomic_DNA"/>
</dbReference>
<protein>
    <submittedName>
        <fullName evidence="1">Uncharacterized protein</fullName>
    </submittedName>
</protein>
<accession>A0A645FX97</accession>
<reference evidence="1" key="1">
    <citation type="submission" date="2019-08" db="EMBL/GenBank/DDBJ databases">
        <authorList>
            <person name="Kucharzyk K."/>
            <person name="Murdoch R.W."/>
            <person name="Higgins S."/>
            <person name="Loffler F."/>
        </authorList>
    </citation>
    <scope>NUCLEOTIDE SEQUENCE</scope>
</reference>
<gene>
    <name evidence="1" type="ORF">SDC9_166524</name>
</gene>
<dbReference type="AlphaFoldDB" id="A0A645FX97"/>
<comment type="caution">
    <text evidence="1">The sequence shown here is derived from an EMBL/GenBank/DDBJ whole genome shotgun (WGS) entry which is preliminary data.</text>
</comment>
<sequence>MQTGLVLHRAEVGLQHHVEIARLGVLATSATVRAGHLVERDRVLVLNALAVRVLLGELVGSVALVAAEAFDQRVAEDRNMSRGHPHLTRQDHR</sequence>
<proteinExistence type="predicted"/>
<evidence type="ECO:0000313" key="1">
    <source>
        <dbReference type="EMBL" id="MPN19158.1"/>
    </source>
</evidence>